<evidence type="ECO:0000313" key="3">
    <source>
        <dbReference type="Proteomes" id="UP000001514"/>
    </source>
</evidence>
<dbReference type="GO" id="GO:0008725">
    <property type="term" value="F:DNA-3-methyladenine glycosylase activity"/>
    <property type="evidence" value="ECO:0007669"/>
    <property type="project" value="InterPro"/>
</dbReference>
<feature type="non-terminal residue" evidence="2">
    <location>
        <position position="186"/>
    </location>
</feature>
<feature type="binding site" evidence="1">
    <location>
        <position position="4"/>
    </location>
    <ligand>
        <name>Zn(2+)</name>
        <dbReference type="ChEBI" id="CHEBI:29105"/>
    </ligand>
</feature>
<keyword evidence="1" id="KW-0862">Zinc</keyword>
<dbReference type="AlphaFoldDB" id="D8S2X9"/>
<dbReference type="InterPro" id="IPR005019">
    <property type="entry name" value="Adenine_glyco"/>
</dbReference>
<dbReference type="SUPFAM" id="SSF48150">
    <property type="entry name" value="DNA-glycosylase"/>
    <property type="match status" value="1"/>
</dbReference>
<evidence type="ECO:0008006" key="4">
    <source>
        <dbReference type="Google" id="ProtNLM"/>
    </source>
</evidence>
<dbReference type="GO" id="GO:0046872">
    <property type="term" value="F:metal ion binding"/>
    <property type="evidence" value="ECO:0007669"/>
    <property type="project" value="UniProtKB-KW"/>
</dbReference>
<feature type="binding site" evidence="1">
    <location>
        <position position="181"/>
    </location>
    <ligand>
        <name>Zn(2+)</name>
        <dbReference type="ChEBI" id="CHEBI:29105"/>
    </ligand>
</feature>
<keyword evidence="1" id="KW-0479">Metal-binding</keyword>
<feature type="non-terminal residue" evidence="2">
    <location>
        <position position="1"/>
    </location>
</feature>
<dbReference type="HOGENOM" id="CLU_083758_1_0_1"/>
<dbReference type="PANTHER" id="PTHR31116:SF29">
    <property type="entry name" value="DNA GLYCOSYLASE SUPERFAMILY PROTEIN"/>
    <property type="match status" value="1"/>
</dbReference>
<dbReference type="OrthoDB" id="3941538at2759"/>
<proteinExistence type="predicted"/>
<dbReference type="InterPro" id="IPR011257">
    <property type="entry name" value="DNA_glycosylase"/>
</dbReference>
<evidence type="ECO:0000256" key="1">
    <source>
        <dbReference type="PIRSR" id="PIRSR605019-1"/>
    </source>
</evidence>
<dbReference type="GO" id="GO:0006284">
    <property type="term" value="P:base-excision repair"/>
    <property type="evidence" value="ECO:0007669"/>
    <property type="project" value="InterPro"/>
</dbReference>
<evidence type="ECO:0000313" key="2">
    <source>
        <dbReference type="EMBL" id="EFJ21172.1"/>
    </source>
</evidence>
<protein>
    <recommendedName>
        <fullName evidence="4">DNA-3-methyladenine glycosylase I</fullName>
    </recommendedName>
</protein>
<dbReference type="EMBL" id="GL377600">
    <property type="protein sequence ID" value="EFJ21172.1"/>
    <property type="molecule type" value="Genomic_DNA"/>
</dbReference>
<sequence length="186" mass="21076">KKRCGWITPQSDPVNVAYHDHEWGVPVHNDKLLFELLTLASAQSELSWSGILAKRDLYRTAFSGFDPSILSTYDAARIAETRSSVDILQQDGKVESVIENARRVLQISHEFGSFDQYIWSFVNNKPIVTSFRMSSQVPIKSSRSEVMSKDLIQKGFRGVAPAIIYSFMQASGLTNDHIVHCFRHKE</sequence>
<dbReference type="KEGG" id="smo:SELMODRAFT_56390"/>
<dbReference type="FunCoup" id="D8S2X9">
    <property type="interactions" value="280"/>
</dbReference>
<feature type="binding site" evidence="1">
    <location>
        <position position="19"/>
    </location>
    <ligand>
        <name>Zn(2+)</name>
        <dbReference type="ChEBI" id="CHEBI:29105"/>
    </ligand>
</feature>
<dbReference type="Gramene" id="EFJ21172">
    <property type="protein sequence ID" value="EFJ21172"/>
    <property type="gene ID" value="SELMODRAFT_56390"/>
</dbReference>
<dbReference type="PANTHER" id="PTHR31116">
    <property type="entry name" value="OS04G0501200 PROTEIN"/>
    <property type="match status" value="1"/>
</dbReference>
<keyword evidence="3" id="KW-1185">Reference proteome</keyword>
<dbReference type="Gene3D" id="1.10.340.30">
    <property type="entry name" value="Hypothetical protein, domain 2"/>
    <property type="match status" value="1"/>
</dbReference>
<dbReference type="Pfam" id="PF03352">
    <property type="entry name" value="Adenine_glyco"/>
    <property type="match status" value="1"/>
</dbReference>
<dbReference type="OMA" id="HMQATGM"/>
<gene>
    <name evidence="2" type="ORF">SELMODRAFT_56390</name>
</gene>
<name>D8S2X9_SELML</name>
<organism evidence="3">
    <name type="scientific">Selaginella moellendorffii</name>
    <name type="common">Spikemoss</name>
    <dbReference type="NCBI Taxonomy" id="88036"/>
    <lineage>
        <taxon>Eukaryota</taxon>
        <taxon>Viridiplantae</taxon>
        <taxon>Streptophyta</taxon>
        <taxon>Embryophyta</taxon>
        <taxon>Tracheophyta</taxon>
        <taxon>Lycopodiopsida</taxon>
        <taxon>Selaginellales</taxon>
        <taxon>Selaginellaceae</taxon>
        <taxon>Selaginella</taxon>
    </lineage>
</organism>
<dbReference type="InParanoid" id="D8S2X9"/>
<dbReference type="eggNOG" id="ENOG502QQTH">
    <property type="taxonomic scope" value="Eukaryota"/>
</dbReference>
<accession>D8S2X9</accession>
<dbReference type="Proteomes" id="UP000001514">
    <property type="component" value="Unassembled WGS sequence"/>
</dbReference>
<reference evidence="2 3" key="1">
    <citation type="journal article" date="2011" name="Science">
        <title>The Selaginella genome identifies genetic changes associated with the evolution of vascular plants.</title>
        <authorList>
            <person name="Banks J.A."/>
            <person name="Nishiyama T."/>
            <person name="Hasebe M."/>
            <person name="Bowman J.L."/>
            <person name="Gribskov M."/>
            <person name="dePamphilis C."/>
            <person name="Albert V.A."/>
            <person name="Aono N."/>
            <person name="Aoyama T."/>
            <person name="Ambrose B.A."/>
            <person name="Ashton N.W."/>
            <person name="Axtell M.J."/>
            <person name="Barker E."/>
            <person name="Barker M.S."/>
            <person name="Bennetzen J.L."/>
            <person name="Bonawitz N.D."/>
            <person name="Chapple C."/>
            <person name="Cheng C."/>
            <person name="Correa L.G."/>
            <person name="Dacre M."/>
            <person name="DeBarry J."/>
            <person name="Dreyer I."/>
            <person name="Elias M."/>
            <person name="Engstrom E.M."/>
            <person name="Estelle M."/>
            <person name="Feng L."/>
            <person name="Finet C."/>
            <person name="Floyd S.K."/>
            <person name="Frommer W.B."/>
            <person name="Fujita T."/>
            <person name="Gramzow L."/>
            <person name="Gutensohn M."/>
            <person name="Harholt J."/>
            <person name="Hattori M."/>
            <person name="Heyl A."/>
            <person name="Hirai T."/>
            <person name="Hiwatashi Y."/>
            <person name="Ishikawa M."/>
            <person name="Iwata M."/>
            <person name="Karol K.G."/>
            <person name="Koehler B."/>
            <person name="Kolukisaoglu U."/>
            <person name="Kubo M."/>
            <person name="Kurata T."/>
            <person name="Lalonde S."/>
            <person name="Li K."/>
            <person name="Li Y."/>
            <person name="Litt A."/>
            <person name="Lyons E."/>
            <person name="Manning G."/>
            <person name="Maruyama T."/>
            <person name="Michael T.P."/>
            <person name="Mikami K."/>
            <person name="Miyazaki S."/>
            <person name="Morinaga S."/>
            <person name="Murata T."/>
            <person name="Mueller-Roeber B."/>
            <person name="Nelson D.R."/>
            <person name="Obara M."/>
            <person name="Oguri Y."/>
            <person name="Olmstead R.G."/>
            <person name="Onodera N."/>
            <person name="Petersen B.L."/>
            <person name="Pils B."/>
            <person name="Prigge M."/>
            <person name="Rensing S.A."/>
            <person name="Riano-Pachon D.M."/>
            <person name="Roberts A.W."/>
            <person name="Sato Y."/>
            <person name="Scheller H.V."/>
            <person name="Schulz B."/>
            <person name="Schulz C."/>
            <person name="Shakirov E.V."/>
            <person name="Shibagaki N."/>
            <person name="Shinohara N."/>
            <person name="Shippen D.E."/>
            <person name="Soerensen I."/>
            <person name="Sotooka R."/>
            <person name="Sugimoto N."/>
            <person name="Sugita M."/>
            <person name="Sumikawa N."/>
            <person name="Tanurdzic M."/>
            <person name="Theissen G."/>
            <person name="Ulvskov P."/>
            <person name="Wakazuki S."/>
            <person name="Weng J.K."/>
            <person name="Willats W.W."/>
            <person name="Wipf D."/>
            <person name="Wolf P.G."/>
            <person name="Yang L."/>
            <person name="Zimmer A.D."/>
            <person name="Zhu Q."/>
            <person name="Mitros T."/>
            <person name="Hellsten U."/>
            <person name="Loque D."/>
            <person name="Otillar R."/>
            <person name="Salamov A."/>
            <person name="Schmutz J."/>
            <person name="Shapiro H."/>
            <person name="Lindquist E."/>
            <person name="Lucas S."/>
            <person name="Rokhsar D."/>
            <person name="Grigoriev I.V."/>
        </authorList>
    </citation>
    <scope>NUCLEOTIDE SEQUENCE [LARGE SCALE GENOMIC DNA]</scope>
</reference>
<feature type="binding site" evidence="1">
    <location>
        <position position="177"/>
    </location>
    <ligand>
        <name>Zn(2+)</name>
        <dbReference type="ChEBI" id="CHEBI:29105"/>
    </ligand>
</feature>